<evidence type="ECO:0000256" key="1">
    <source>
        <dbReference type="SAM" id="Phobius"/>
    </source>
</evidence>
<feature type="transmembrane region" description="Helical" evidence="1">
    <location>
        <begin position="119"/>
        <end position="135"/>
    </location>
</feature>
<name>A0A1W1CZR1_9ZZZZ</name>
<keyword evidence="1" id="KW-0472">Membrane</keyword>
<accession>A0A1W1CZR1</accession>
<keyword evidence="1" id="KW-1133">Transmembrane helix</keyword>
<protein>
    <submittedName>
        <fullName evidence="2">Uncharacterized protein</fullName>
    </submittedName>
</protein>
<feature type="transmembrane region" description="Helical" evidence="1">
    <location>
        <begin position="79"/>
        <end position="98"/>
    </location>
</feature>
<proteinExistence type="predicted"/>
<evidence type="ECO:0000313" key="2">
    <source>
        <dbReference type="EMBL" id="SFV71304.1"/>
    </source>
</evidence>
<feature type="transmembrane region" description="Helical" evidence="1">
    <location>
        <begin position="141"/>
        <end position="160"/>
    </location>
</feature>
<sequence length="185" mass="21607">MLSETLYFLMCLLPFVIILTLSWNKNPKFLTLGMIISFCIVLLLYDNYILSQVVSLFESEETIIKAMEENRGLVLVDGLFVGLFISITYVSFLALVFWNFPIRKTKNSFQTFREYKKTSEFYALIALIFSLNFNLGNLREFFFFADPSFFGFLLSIFLIAKALDLDMHSKIAWLSIKSRIRLNFN</sequence>
<dbReference type="EMBL" id="FPHM01000227">
    <property type="protein sequence ID" value="SFV71304.1"/>
    <property type="molecule type" value="Genomic_DNA"/>
</dbReference>
<dbReference type="AlphaFoldDB" id="A0A1W1CZR1"/>
<gene>
    <name evidence="2" type="ORF">MNB_SV-13-57</name>
</gene>
<keyword evidence="1" id="KW-0812">Transmembrane</keyword>
<feature type="transmembrane region" description="Helical" evidence="1">
    <location>
        <begin position="6"/>
        <end position="23"/>
    </location>
</feature>
<organism evidence="2">
    <name type="scientific">hydrothermal vent metagenome</name>
    <dbReference type="NCBI Taxonomy" id="652676"/>
    <lineage>
        <taxon>unclassified sequences</taxon>
        <taxon>metagenomes</taxon>
        <taxon>ecological metagenomes</taxon>
    </lineage>
</organism>
<reference evidence="2" key="1">
    <citation type="submission" date="2016-10" db="EMBL/GenBank/DDBJ databases">
        <authorList>
            <person name="de Groot N.N."/>
        </authorList>
    </citation>
    <scope>NUCLEOTIDE SEQUENCE</scope>
</reference>
<feature type="transmembrane region" description="Helical" evidence="1">
    <location>
        <begin position="30"/>
        <end position="50"/>
    </location>
</feature>